<dbReference type="SMART" id="SM00028">
    <property type="entry name" value="TPR"/>
    <property type="match status" value="2"/>
</dbReference>
<dbReference type="RefSeq" id="WP_090272453.1">
    <property type="nucleotide sequence ID" value="NZ_LT629748.1"/>
</dbReference>
<dbReference type="Proteomes" id="UP000243426">
    <property type="component" value="Chromosome I"/>
</dbReference>
<feature type="compositionally biased region" description="Polar residues" evidence="2">
    <location>
        <begin position="461"/>
        <end position="470"/>
    </location>
</feature>
<feature type="region of interest" description="Disordered" evidence="2">
    <location>
        <begin position="457"/>
        <end position="573"/>
    </location>
</feature>
<dbReference type="InterPro" id="IPR036465">
    <property type="entry name" value="vWFA_dom_sf"/>
</dbReference>
<dbReference type="PROSITE" id="PS50234">
    <property type="entry name" value="VWFA"/>
    <property type="match status" value="1"/>
</dbReference>
<dbReference type="STRING" id="797277.SAMN05216198_1154"/>
<evidence type="ECO:0000256" key="2">
    <source>
        <dbReference type="SAM" id="MobiDB-lite"/>
    </source>
</evidence>
<dbReference type="SUPFAM" id="SSF48452">
    <property type="entry name" value="TPR-like"/>
    <property type="match status" value="1"/>
</dbReference>
<evidence type="ECO:0000256" key="1">
    <source>
        <dbReference type="PROSITE-ProRule" id="PRU00339"/>
    </source>
</evidence>
<evidence type="ECO:0000259" key="4">
    <source>
        <dbReference type="PROSITE" id="PS50234"/>
    </source>
</evidence>
<evidence type="ECO:0000313" key="6">
    <source>
        <dbReference type="Proteomes" id="UP000243426"/>
    </source>
</evidence>
<dbReference type="Pfam" id="PF13432">
    <property type="entry name" value="TPR_16"/>
    <property type="match status" value="1"/>
</dbReference>
<feature type="domain" description="VWFA" evidence="4">
    <location>
        <begin position="95"/>
        <end position="297"/>
    </location>
</feature>
<dbReference type="PANTHER" id="PTHR22550">
    <property type="entry name" value="SPORE GERMINATION PROTEIN"/>
    <property type="match status" value="1"/>
</dbReference>
<reference evidence="6" key="1">
    <citation type="submission" date="2016-10" db="EMBL/GenBank/DDBJ databases">
        <authorList>
            <person name="Varghese N."/>
            <person name="Submissions S."/>
        </authorList>
    </citation>
    <scope>NUCLEOTIDE SEQUENCE [LARGE SCALE GENOMIC DNA]</scope>
    <source>
        <strain evidence="6">2SM5</strain>
    </source>
</reference>
<proteinExistence type="predicted"/>
<dbReference type="InterPro" id="IPR002035">
    <property type="entry name" value="VWF_A"/>
</dbReference>
<organism evidence="5 6">
    <name type="scientific">Halopseudomonas litoralis</name>
    <dbReference type="NCBI Taxonomy" id="797277"/>
    <lineage>
        <taxon>Bacteria</taxon>
        <taxon>Pseudomonadati</taxon>
        <taxon>Pseudomonadota</taxon>
        <taxon>Gammaproteobacteria</taxon>
        <taxon>Pseudomonadales</taxon>
        <taxon>Pseudomonadaceae</taxon>
        <taxon>Halopseudomonas</taxon>
    </lineage>
</organism>
<dbReference type="PROSITE" id="PS50005">
    <property type="entry name" value="TPR"/>
    <property type="match status" value="1"/>
</dbReference>
<keyword evidence="1" id="KW-0802">TPR repeat</keyword>
<feature type="transmembrane region" description="Helical" evidence="3">
    <location>
        <begin position="12"/>
        <end position="29"/>
    </location>
</feature>
<accession>A0A1H1PCK7</accession>
<dbReference type="InterPro" id="IPR019734">
    <property type="entry name" value="TPR_rpt"/>
</dbReference>
<dbReference type="PANTHER" id="PTHR22550:SF14">
    <property type="entry name" value="VWFA DOMAIN-CONTAINING PROTEIN"/>
    <property type="match status" value="1"/>
</dbReference>
<evidence type="ECO:0000256" key="3">
    <source>
        <dbReference type="SAM" id="Phobius"/>
    </source>
</evidence>
<feature type="compositionally biased region" description="Low complexity" evidence="2">
    <location>
        <begin position="562"/>
        <end position="572"/>
    </location>
</feature>
<feature type="repeat" description="TPR" evidence="1">
    <location>
        <begin position="406"/>
        <end position="439"/>
    </location>
</feature>
<dbReference type="OrthoDB" id="9807628at2"/>
<keyword evidence="3" id="KW-0812">Transmembrane</keyword>
<dbReference type="SMART" id="SM00327">
    <property type="entry name" value="VWA"/>
    <property type="match status" value="1"/>
</dbReference>
<protein>
    <submittedName>
        <fullName evidence="5">Ca-activated chloride channel family protein</fullName>
    </submittedName>
</protein>
<dbReference type="EMBL" id="LT629748">
    <property type="protein sequence ID" value="SDS09011.1"/>
    <property type="molecule type" value="Genomic_DNA"/>
</dbReference>
<dbReference type="InterPro" id="IPR050768">
    <property type="entry name" value="UPF0353/GerABKA_families"/>
</dbReference>
<dbReference type="AlphaFoldDB" id="A0A1H1PCK7"/>
<dbReference type="SUPFAM" id="SSF53300">
    <property type="entry name" value="vWA-like"/>
    <property type="match status" value="1"/>
</dbReference>
<dbReference type="Pfam" id="PF13519">
    <property type="entry name" value="VWA_2"/>
    <property type="match status" value="1"/>
</dbReference>
<feature type="compositionally biased region" description="Polar residues" evidence="2">
    <location>
        <begin position="538"/>
        <end position="551"/>
    </location>
</feature>
<keyword evidence="6" id="KW-1185">Reference proteome</keyword>
<keyword evidence="3" id="KW-0472">Membrane</keyword>
<gene>
    <name evidence="5" type="ORF">SAMN05216198_1154</name>
</gene>
<feature type="compositionally biased region" description="Low complexity" evidence="2">
    <location>
        <begin position="513"/>
        <end position="530"/>
    </location>
</feature>
<feature type="compositionally biased region" description="Low complexity" evidence="2">
    <location>
        <begin position="471"/>
        <end position="502"/>
    </location>
</feature>
<evidence type="ECO:0000313" key="5">
    <source>
        <dbReference type="EMBL" id="SDS09011.1"/>
    </source>
</evidence>
<feature type="compositionally biased region" description="Basic and acidic residues" evidence="2">
    <location>
        <begin position="552"/>
        <end position="561"/>
    </location>
</feature>
<sequence>MSELFGFSFARPLWLLALLPAAFLLVLLYQRGWRRSGWEQLLPAQLHGWLLQQHPGGSHALRFTALGLTWTLAVLALAGPVVNSVGEPRRLSESALVIVLDVSRNMLSDDLAPNRLQRAKHKIRTVMQDYPDTQLALIAFAGSAHRVTPLSQDRNTMSSLLAALEPDIMPADGQNVEQALSLAGQMLADQPQRSSQVLLLTSGLDTTERDALARQAQELGAQLAILGIGTAAGAPVPLAEGGFMRDAEGRILLPRLNTQQLATVARQHGSRYHGITISNRDLDYLVLRPSVDVSSDASERRLPVDQGHWLVLLLLPLAALGARRGWLGVLLIAALLPPPAQAFSWADLWLRPDQQAMQLLEQQQPAAAAEHFVDPAWRAWALYQAGDYQQAAEAWTQLAATEPDNPQHHFNLGTAQAMAGQYQLALEAYEQALTRAPEHGAARHNRGVVEALLKKLRQQQEDQQTDSNDASPGSDTAQQSSSSSNGNGSNSSSAARTSPGSNGETPGTDSEVSGPSGPATTGATTSPPSTDLNRAATDEQSAGNSTTGNQDHGSRSEHRAALEQQQALQQWLRDIPDDPAELLRRKFLYQHLQQQESPR</sequence>
<dbReference type="Gene3D" id="1.25.40.10">
    <property type="entry name" value="Tetratricopeptide repeat domain"/>
    <property type="match status" value="1"/>
</dbReference>
<keyword evidence="3" id="KW-1133">Transmembrane helix</keyword>
<dbReference type="Gene3D" id="3.40.50.410">
    <property type="entry name" value="von Willebrand factor, type A domain"/>
    <property type="match status" value="1"/>
</dbReference>
<dbReference type="InterPro" id="IPR011990">
    <property type="entry name" value="TPR-like_helical_dom_sf"/>
</dbReference>
<name>A0A1H1PCK7_9GAMM</name>